<dbReference type="InterPro" id="IPR014729">
    <property type="entry name" value="Rossmann-like_a/b/a_fold"/>
</dbReference>
<dbReference type="Gene3D" id="3.40.50.620">
    <property type="entry name" value="HUPs"/>
    <property type="match status" value="1"/>
</dbReference>
<comment type="caution">
    <text evidence="2">The sequence shown here is derived from an EMBL/GenBank/DDBJ whole genome shotgun (WGS) entry which is preliminary data.</text>
</comment>
<dbReference type="SUPFAM" id="SSF52402">
    <property type="entry name" value="Adenine nucleotide alpha hydrolases-like"/>
    <property type="match status" value="1"/>
</dbReference>
<name>A0ABD5Z8Y9_9EURY</name>
<reference evidence="2 3" key="1">
    <citation type="journal article" date="2019" name="Int. J. Syst. Evol. Microbiol.">
        <title>The Global Catalogue of Microorganisms (GCM) 10K type strain sequencing project: providing services to taxonomists for standard genome sequencing and annotation.</title>
        <authorList>
            <consortium name="The Broad Institute Genomics Platform"/>
            <consortium name="The Broad Institute Genome Sequencing Center for Infectious Disease"/>
            <person name="Wu L."/>
            <person name="Ma J."/>
        </authorList>
    </citation>
    <scope>NUCLEOTIDE SEQUENCE [LARGE SCALE GENOMIC DNA]</scope>
    <source>
        <strain evidence="2 3">XZGYJ-43</strain>
    </source>
</reference>
<evidence type="ECO:0000313" key="2">
    <source>
        <dbReference type="EMBL" id="MFC7201626.1"/>
    </source>
</evidence>
<dbReference type="Pfam" id="PF00582">
    <property type="entry name" value="Usp"/>
    <property type="match status" value="1"/>
</dbReference>
<dbReference type="Proteomes" id="UP001596447">
    <property type="component" value="Unassembled WGS sequence"/>
</dbReference>
<evidence type="ECO:0000313" key="3">
    <source>
        <dbReference type="Proteomes" id="UP001596447"/>
    </source>
</evidence>
<dbReference type="RefSeq" id="WP_279528366.1">
    <property type="nucleotide sequence ID" value="NZ_CP122312.1"/>
</dbReference>
<sequence length="134" mass="15349">MTRVVVPVRYPLTEHSKRTLQSAVELANERDAELTVLHVDLYQNDRHVTRTALKHAAERAFGPIENARYVVRRSFLVEQAILDEAAAEHADVVVIGTKQLSRWRRVLRSLLGEPDVESYLEEHLNCELVTVPVR</sequence>
<gene>
    <name evidence="2" type="ORF">ACFQJ9_19810</name>
</gene>
<dbReference type="EMBL" id="JBHTAR010000011">
    <property type="protein sequence ID" value="MFC7201626.1"/>
    <property type="molecule type" value="Genomic_DNA"/>
</dbReference>
<dbReference type="InterPro" id="IPR006016">
    <property type="entry name" value="UspA"/>
</dbReference>
<evidence type="ECO:0000259" key="1">
    <source>
        <dbReference type="Pfam" id="PF00582"/>
    </source>
</evidence>
<dbReference type="AlphaFoldDB" id="A0ABD5Z8Y9"/>
<accession>A0ABD5Z8Y9</accession>
<dbReference type="CDD" id="cd00293">
    <property type="entry name" value="USP-like"/>
    <property type="match status" value="1"/>
</dbReference>
<organism evidence="2 3">
    <name type="scientific">Halospeciosus flavus</name>
    <dbReference type="NCBI Taxonomy" id="3032283"/>
    <lineage>
        <taxon>Archaea</taxon>
        <taxon>Methanobacteriati</taxon>
        <taxon>Methanobacteriota</taxon>
        <taxon>Stenosarchaea group</taxon>
        <taxon>Halobacteria</taxon>
        <taxon>Halobacteriales</taxon>
        <taxon>Halobacteriaceae</taxon>
        <taxon>Halospeciosus</taxon>
    </lineage>
</organism>
<keyword evidence="3" id="KW-1185">Reference proteome</keyword>
<proteinExistence type="predicted"/>
<feature type="domain" description="UspA" evidence="1">
    <location>
        <begin position="2"/>
        <end position="127"/>
    </location>
</feature>
<protein>
    <submittedName>
        <fullName evidence="2">Universal stress protein</fullName>
    </submittedName>
</protein>